<gene>
    <name evidence="2" type="ORF">C1I63_10480</name>
</gene>
<dbReference type="SUPFAM" id="SSF63380">
    <property type="entry name" value="Riboflavin synthase domain-like"/>
    <property type="match status" value="1"/>
</dbReference>
<dbReference type="InterPro" id="IPR017938">
    <property type="entry name" value="Riboflavin_synthase-like_b-brl"/>
</dbReference>
<dbReference type="GO" id="GO:0016491">
    <property type="term" value="F:oxidoreductase activity"/>
    <property type="evidence" value="ECO:0007669"/>
    <property type="project" value="InterPro"/>
</dbReference>
<dbReference type="Proteomes" id="UP000241085">
    <property type="component" value="Unassembled WGS sequence"/>
</dbReference>
<comment type="caution">
    <text evidence="2">The sequence shown here is derived from an EMBL/GenBank/DDBJ whole genome shotgun (WGS) entry which is preliminary data.</text>
</comment>
<feature type="domain" description="FAD-binding FR-type" evidence="1">
    <location>
        <begin position="1"/>
        <end position="132"/>
    </location>
</feature>
<sequence length="254" mass="27088">MLLAYVASSEKVSASFQRVTITGESLEHFTALGFDQWFRLFLPQPGHDDMRLPKNIGLLGYARFLTIPKAERPALRNYTVSAFRPASVGSAAELDIDFALHGDDGFASRWAAHARVGDRVAILDEGILFVPPAGTRRHLIVTDETGLPALAGIGRSLPPDAVGDAVLEVVDASDAAALTLPPGLVLHLLIRAPGVAPGTLALAHLEAMTLETDGLYAFAIGESALATGARRHLVGERRVPKGHVTFCGYWKAGH</sequence>
<dbReference type="PROSITE" id="PS51384">
    <property type="entry name" value="FAD_FR"/>
    <property type="match status" value="1"/>
</dbReference>
<dbReference type="CDD" id="cd06193">
    <property type="entry name" value="siderophore_interacting"/>
    <property type="match status" value="1"/>
</dbReference>
<dbReference type="Pfam" id="PF04954">
    <property type="entry name" value="SIP"/>
    <property type="match status" value="1"/>
</dbReference>
<accession>A0A2T4UUM7</accession>
<dbReference type="Gene3D" id="2.40.30.10">
    <property type="entry name" value="Translation factors"/>
    <property type="match status" value="1"/>
</dbReference>
<proteinExistence type="predicted"/>
<organism evidence="2 3">
    <name type="scientific">Rathayibacter caricis DSM 15933</name>
    <dbReference type="NCBI Taxonomy" id="1328867"/>
    <lineage>
        <taxon>Bacteria</taxon>
        <taxon>Bacillati</taxon>
        <taxon>Actinomycetota</taxon>
        <taxon>Actinomycetes</taxon>
        <taxon>Micrococcales</taxon>
        <taxon>Microbacteriaceae</taxon>
        <taxon>Rathayibacter</taxon>
    </lineage>
</organism>
<dbReference type="EMBL" id="PZPL01000001">
    <property type="protein sequence ID" value="PTL73234.1"/>
    <property type="molecule type" value="Genomic_DNA"/>
</dbReference>
<dbReference type="PANTHER" id="PTHR30157:SF0">
    <property type="entry name" value="NADPH-DEPENDENT FERRIC-CHELATE REDUCTASE"/>
    <property type="match status" value="1"/>
</dbReference>
<dbReference type="AlphaFoldDB" id="A0A2T4UUM7"/>
<evidence type="ECO:0000313" key="2">
    <source>
        <dbReference type="EMBL" id="PTL73234.1"/>
    </source>
</evidence>
<protein>
    <recommendedName>
        <fullName evidence="1">FAD-binding FR-type domain-containing protein</fullName>
    </recommendedName>
</protein>
<dbReference type="InterPro" id="IPR039374">
    <property type="entry name" value="SIP_fam"/>
</dbReference>
<dbReference type="PANTHER" id="PTHR30157">
    <property type="entry name" value="FERRIC REDUCTASE, NADPH-DEPENDENT"/>
    <property type="match status" value="1"/>
</dbReference>
<dbReference type="InterPro" id="IPR039261">
    <property type="entry name" value="FNR_nucleotide-bd"/>
</dbReference>
<dbReference type="InterPro" id="IPR013113">
    <property type="entry name" value="SIP_FAD-bd"/>
</dbReference>
<dbReference type="InterPro" id="IPR017927">
    <property type="entry name" value="FAD-bd_FR_type"/>
</dbReference>
<dbReference type="Gene3D" id="3.40.50.80">
    <property type="entry name" value="Nucleotide-binding domain of ferredoxin-NADP reductase (FNR) module"/>
    <property type="match status" value="1"/>
</dbReference>
<evidence type="ECO:0000259" key="1">
    <source>
        <dbReference type="PROSITE" id="PS51384"/>
    </source>
</evidence>
<keyword evidence="3" id="KW-1185">Reference proteome</keyword>
<dbReference type="Pfam" id="PF08021">
    <property type="entry name" value="FAD_binding_9"/>
    <property type="match status" value="1"/>
</dbReference>
<name>A0A2T4UUM7_9MICO</name>
<evidence type="ECO:0000313" key="3">
    <source>
        <dbReference type="Proteomes" id="UP000241085"/>
    </source>
</evidence>
<reference evidence="2 3" key="1">
    <citation type="submission" date="2018-03" db="EMBL/GenBank/DDBJ databases">
        <title>Bacteriophage NCPPB3778 and a type I-E CRISPR drive the evolution of the US Biological Select Agent, Rathayibacter toxicus.</title>
        <authorList>
            <person name="Davis E.W.II."/>
            <person name="Tabima J.F."/>
            <person name="Weisberg A.J."/>
            <person name="Dantas Lopes L."/>
            <person name="Wiseman M.S."/>
            <person name="Wiseman M.S."/>
            <person name="Pupko T."/>
            <person name="Belcher M.S."/>
            <person name="Sechler A.J."/>
            <person name="Tancos M.A."/>
            <person name="Schroeder B.K."/>
            <person name="Murray T.D."/>
            <person name="Luster D.G."/>
            <person name="Schneider W.L."/>
            <person name="Rogers E."/>
            <person name="Andreote F.D."/>
            <person name="Grunwald N.J."/>
            <person name="Putnam M.L."/>
            <person name="Chang J.H."/>
        </authorList>
    </citation>
    <scope>NUCLEOTIDE SEQUENCE [LARGE SCALE GENOMIC DNA]</scope>
    <source>
        <strain evidence="2 3">DSM 15933</strain>
    </source>
</reference>
<dbReference type="InterPro" id="IPR007037">
    <property type="entry name" value="SIP_rossman_dom"/>
</dbReference>